<keyword evidence="2" id="KW-0521">NADP</keyword>
<dbReference type="PANTHER" id="PTHR24320:SF282">
    <property type="entry name" value="WW DOMAIN-CONTAINING OXIDOREDUCTASE"/>
    <property type="match status" value="1"/>
</dbReference>
<dbReference type="InterPro" id="IPR036291">
    <property type="entry name" value="NAD(P)-bd_dom_sf"/>
</dbReference>
<feature type="transmembrane region" description="Helical" evidence="4">
    <location>
        <begin position="12"/>
        <end position="31"/>
    </location>
</feature>
<name>A0A8H4Q9T9_9HYPO</name>
<organism evidence="5 6">
    <name type="scientific">Ophiocordyceps camponoti-floridani</name>
    <dbReference type="NCBI Taxonomy" id="2030778"/>
    <lineage>
        <taxon>Eukaryota</taxon>
        <taxon>Fungi</taxon>
        <taxon>Dikarya</taxon>
        <taxon>Ascomycota</taxon>
        <taxon>Pezizomycotina</taxon>
        <taxon>Sordariomycetes</taxon>
        <taxon>Hypocreomycetidae</taxon>
        <taxon>Hypocreales</taxon>
        <taxon>Ophiocordycipitaceae</taxon>
        <taxon>Ophiocordyceps</taxon>
    </lineage>
</organism>
<sequence>MLPPCVRRLCIRLLDLVQGCLLYIPLIIIFVRSRCKSSPGRKPWDESQIPALDGKVVVVTGANTGIGHQTARHLALHGARVYLAARREEAAKTAIRRLAEEHPSIPRHNLIWLPLDLASQASVSRAARELRAKEKRLDILVNNAGVDPYEYCRTSDGFEMAMAVNHIGHWTLTYCLLPLLKKTAAEAGSDVRVVTTLRYGTSKQANILFASELQRRLDAENHDIISLSVQPGIVRTRGASRAMPWVARPLLWLFSDASSDQGARTSLFAATAEEVKRHGEAWKGRYLDGPGEVGVPSLRARDWGLACNLWHLTEGAVRATGALDKVVVKV</sequence>
<dbReference type="OrthoDB" id="191139at2759"/>
<dbReference type="EMBL" id="JAACLJ010000002">
    <property type="protein sequence ID" value="KAF4591864.1"/>
    <property type="molecule type" value="Genomic_DNA"/>
</dbReference>
<proteinExistence type="inferred from homology"/>
<dbReference type="SUPFAM" id="SSF51735">
    <property type="entry name" value="NAD(P)-binding Rossmann-fold domains"/>
    <property type="match status" value="1"/>
</dbReference>
<dbReference type="Gene3D" id="3.40.50.720">
    <property type="entry name" value="NAD(P)-binding Rossmann-like Domain"/>
    <property type="match status" value="1"/>
</dbReference>
<dbReference type="PRINTS" id="PR00081">
    <property type="entry name" value="GDHRDH"/>
</dbReference>
<dbReference type="InterPro" id="IPR002347">
    <property type="entry name" value="SDR_fam"/>
</dbReference>
<evidence type="ECO:0000256" key="2">
    <source>
        <dbReference type="ARBA" id="ARBA00022857"/>
    </source>
</evidence>
<keyword evidence="4" id="KW-0812">Transmembrane</keyword>
<comment type="caution">
    <text evidence="5">The sequence shown here is derived from an EMBL/GenBank/DDBJ whole genome shotgun (WGS) entry which is preliminary data.</text>
</comment>
<comment type="similarity">
    <text evidence="1">Belongs to the short-chain dehydrogenases/reductases (SDR) family.</text>
</comment>
<dbReference type="AlphaFoldDB" id="A0A8H4Q9T9"/>
<dbReference type="GO" id="GO:0016491">
    <property type="term" value="F:oxidoreductase activity"/>
    <property type="evidence" value="ECO:0007669"/>
    <property type="project" value="UniProtKB-KW"/>
</dbReference>
<keyword evidence="6" id="KW-1185">Reference proteome</keyword>
<evidence type="ECO:0000313" key="5">
    <source>
        <dbReference type="EMBL" id="KAF4591864.1"/>
    </source>
</evidence>
<evidence type="ECO:0000256" key="1">
    <source>
        <dbReference type="ARBA" id="ARBA00006484"/>
    </source>
</evidence>
<dbReference type="PANTHER" id="PTHR24320">
    <property type="entry name" value="RETINOL DEHYDROGENASE"/>
    <property type="match status" value="1"/>
</dbReference>
<keyword evidence="3" id="KW-0560">Oxidoreductase</keyword>
<evidence type="ECO:0000256" key="3">
    <source>
        <dbReference type="ARBA" id="ARBA00023002"/>
    </source>
</evidence>
<evidence type="ECO:0000313" key="6">
    <source>
        <dbReference type="Proteomes" id="UP000562929"/>
    </source>
</evidence>
<accession>A0A8H4Q9T9</accession>
<keyword evidence="4" id="KW-1133">Transmembrane helix</keyword>
<reference evidence="5 6" key="1">
    <citation type="journal article" date="2020" name="G3 (Bethesda)">
        <title>Genetic Underpinnings of Host Manipulation by Ophiocordyceps as Revealed by Comparative Transcriptomics.</title>
        <authorList>
            <person name="Will I."/>
            <person name="Das B."/>
            <person name="Trinh T."/>
            <person name="Brachmann A."/>
            <person name="Ohm R.A."/>
            <person name="de Bekker C."/>
        </authorList>
    </citation>
    <scope>NUCLEOTIDE SEQUENCE [LARGE SCALE GENOMIC DNA]</scope>
    <source>
        <strain evidence="5 6">EC05</strain>
    </source>
</reference>
<evidence type="ECO:0000256" key="4">
    <source>
        <dbReference type="SAM" id="Phobius"/>
    </source>
</evidence>
<keyword evidence="4" id="KW-0472">Membrane</keyword>
<dbReference type="Pfam" id="PF00106">
    <property type="entry name" value="adh_short"/>
    <property type="match status" value="1"/>
</dbReference>
<protein>
    <submittedName>
        <fullName evidence="5">Short-chain dehydrogenase</fullName>
    </submittedName>
</protein>
<gene>
    <name evidence="5" type="ORF">GQ602_002163</name>
</gene>
<dbReference type="Proteomes" id="UP000562929">
    <property type="component" value="Unassembled WGS sequence"/>
</dbReference>